<keyword evidence="7" id="KW-0547">Nucleotide-binding</keyword>
<feature type="domain" description="tRNA-specific 2-thiouridylase MnmA-like C-terminal" evidence="11">
    <location>
        <begin position="284"/>
        <end position="355"/>
    </location>
</feature>
<organism evidence="13">
    <name type="scientific">marine metagenome</name>
    <dbReference type="NCBI Taxonomy" id="408172"/>
    <lineage>
        <taxon>unclassified sequences</taxon>
        <taxon>metagenomes</taxon>
        <taxon>ecological metagenomes</taxon>
    </lineage>
</organism>
<dbReference type="InterPro" id="IPR004506">
    <property type="entry name" value="MnmA-like"/>
</dbReference>
<evidence type="ECO:0000313" key="13">
    <source>
        <dbReference type="EMBL" id="SVB16696.1"/>
    </source>
</evidence>
<reference evidence="13" key="1">
    <citation type="submission" date="2018-05" db="EMBL/GenBank/DDBJ databases">
        <authorList>
            <person name="Lanie J.A."/>
            <person name="Ng W.-L."/>
            <person name="Kazmierczak K.M."/>
            <person name="Andrzejewski T.M."/>
            <person name="Davidsen T.M."/>
            <person name="Wayne K.J."/>
            <person name="Tettelin H."/>
            <person name="Glass J.I."/>
            <person name="Rusch D."/>
            <person name="Podicherti R."/>
            <person name="Tsui H.-C.T."/>
            <person name="Winkler M.E."/>
        </authorList>
    </citation>
    <scope>NUCLEOTIDE SEQUENCE</scope>
</reference>
<dbReference type="Pfam" id="PF20259">
    <property type="entry name" value="tRNA_Me_trans_M"/>
    <property type="match status" value="1"/>
</dbReference>
<dbReference type="InterPro" id="IPR014729">
    <property type="entry name" value="Rossmann-like_a/b/a_fold"/>
</dbReference>
<keyword evidence="10" id="KW-1015">Disulfide bond</keyword>
<evidence type="ECO:0000256" key="10">
    <source>
        <dbReference type="ARBA" id="ARBA00023157"/>
    </source>
</evidence>
<feature type="domain" description="tRNA-specific 2-thiouridylase MnmA-like central" evidence="12">
    <location>
        <begin position="208"/>
        <end position="270"/>
    </location>
</feature>
<dbReference type="InterPro" id="IPR046885">
    <property type="entry name" value="MnmA-like_C"/>
</dbReference>
<dbReference type="GO" id="GO:0005737">
    <property type="term" value="C:cytoplasm"/>
    <property type="evidence" value="ECO:0007669"/>
    <property type="project" value="UniProtKB-SubCell"/>
</dbReference>
<accession>A0A382BS98</accession>
<dbReference type="Pfam" id="PF03054">
    <property type="entry name" value="tRNA_Me_trans"/>
    <property type="match status" value="1"/>
</dbReference>
<keyword evidence="8" id="KW-0067">ATP-binding</keyword>
<dbReference type="GO" id="GO:0016783">
    <property type="term" value="F:sulfurtransferase activity"/>
    <property type="evidence" value="ECO:0007669"/>
    <property type="project" value="InterPro"/>
</dbReference>
<evidence type="ECO:0000256" key="7">
    <source>
        <dbReference type="ARBA" id="ARBA00022741"/>
    </source>
</evidence>
<dbReference type="GO" id="GO:0005524">
    <property type="term" value="F:ATP binding"/>
    <property type="evidence" value="ECO:0007669"/>
    <property type="project" value="UniProtKB-KW"/>
</dbReference>
<dbReference type="NCBIfam" id="NF001138">
    <property type="entry name" value="PRK00143.1"/>
    <property type="match status" value="1"/>
</dbReference>
<dbReference type="AlphaFoldDB" id="A0A382BS98"/>
<evidence type="ECO:0000256" key="9">
    <source>
        <dbReference type="ARBA" id="ARBA00022884"/>
    </source>
</evidence>
<keyword evidence="3" id="KW-0963">Cytoplasm</keyword>
<protein>
    <recommendedName>
        <fullName evidence="2">tRNA-specific 2-thiouridylase MnmA</fullName>
    </recommendedName>
</protein>
<keyword evidence="4" id="KW-0820">tRNA-binding</keyword>
<dbReference type="PANTHER" id="PTHR11933">
    <property type="entry name" value="TRNA 5-METHYLAMINOMETHYL-2-THIOURIDYLATE -METHYLTRANSFERASE"/>
    <property type="match status" value="1"/>
</dbReference>
<dbReference type="GO" id="GO:0002143">
    <property type="term" value="P:tRNA wobble position uridine thiolation"/>
    <property type="evidence" value="ECO:0007669"/>
    <property type="project" value="TreeGrafter"/>
</dbReference>
<keyword evidence="6" id="KW-0819">tRNA processing</keyword>
<dbReference type="EMBL" id="UINC01031134">
    <property type="protein sequence ID" value="SVB16696.1"/>
    <property type="molecule type" value="Genomic_DNA"/>
</dbReference>
<name>A0A382BS98_9ZZZZ</name>
<dbReference type="FunFam" id="2.30.30.280:FF:000001">
    <property type="entry name" value="tRNA-specific 2-thiouridylase MnmA"/>
    <property type="match status" value="1"/>
</dbReference>
<evidence type="ECO:0000259" key="11">
    <source>
        <dbReference type="Pfam" id="PF20258"/>
    </source>
</evidence>
<dbReference type="SUPFAM" id="SSF52402">
    <property type="entry name" value="Adenine nucleotide alpha hydrolases-like"/>
    <property type="match status" value="1"/>
</dbReference>
<evidence type="ECO:0000256" key="1">
    <source>
        <dbReference type="ARBA" id="ARBA00004496"/>
    </source>
</evidence>
<dbReference type="InterPro" id="IPR046884">
    <property type="entry name" value="MnmA-like_central"/>
</dbReference>
<comment type="subcellular location">
    <subcellularLocation>
        <location evidence="1">Cytoplasm</location>
    </subcellularLocation>
</comment>
<keyword evidence="5" id="KW-0808">Transferase</keyword>
<dbReference type="FunFam" id="2.40.30.10:FF:000023">
    <property type="entry name" value="tRNA-specific 2-thiouridylase MnmA"/>
    <property type="match status" value="1"/>
</dbReference>
<dbReference type="HAMAP" id="MF_00144">
    <property type="entry name" value="tRNA_thiouridyl_MnmA"/>
    <property type="match status" value="1"/>
</dbReference>
<dbReference type="Gene3D" id="2.40.30.10">
    <property type="entry name" value="Translation factors"/>
    <property type="match status" value="1"/>
</dbReference>
<dbReference type="NCBIfam" id="TIGR00420">
    <property type="entry name" value="trmU"/>
    <property type="match status" value="1"/>
</dbReference>
<evidence type="ECO:0000259" key="12">
    <source>
        <dbReference type="Pfam" id="PF20259"/>
    </source>
</evidence>
<evidence type="ECO:0000256" key="8">
    <source>
        <dbReference type="ARBA" id="ARBA00022840"/>
    </source>
</evidence>
<evidence type="ECO:0000256" key="3">
    <source>
        <dbReference type="ARBA" id="ARBA00022490"/>
    </source>
</evidence>
<dbReference type="CDD" id="cd01998">
    <property type="entry name" value="MnmA_TRMU-like"/>
    <property type="match status" value="1"/>
</dbReference>
<evidence type="ECO:0000256" key="2">
    <source>
        <dbReference type="ARBA" id="ARBA00013805"/>
    </source>
</evidence>
<proteinExistence type="inferred from homology"/>
<dbReference type="Gene3D" id="3.40.50.620">
    <property type="entry name" value="HUPs"/>
    <property type="match status" value="1"/>
</dbReference>
<dbReference type="Gene3D" id="2.30.30.280">
    <property type="entry name" value="Adenine nucleotide alpha hydrolases-like domains"/>
    <property type="match status" value="1"/>
</dbReference>
<dbReference type="PANTHER" id="PTHR11933:SF5">
    <property type="entry name" value="MITOCHONDRIAL TRNA-SPECIFIC 2-THIOURIDYLASE 1"/>
    <property type="match status" value="1"/>
</dbReference>
<dbReference type="FunFam" id="3.40.50.620:FF:000004">
    <property type="entry name" value="tRNA-specific 2-thiouridylase MnmA"/>
    <property type="match status" value="1"/>
</dbReference>
<dbReference type="Pfam" id="PF20258">
    <property type="entry name" value="tRNA_Me_trans_C"/>
    <property type="match status" value="1"/>
</dbReference>
<gene>
    <name evidence="13" type="ORF">METZ01_LOCUS169550</name>
</gene>
<sequence>MMPDKNTPVVVGISGGVDSSIAAWQLKEWGHEVIGLFMKNWEEDDDESYCAAAEDLEIARHVCRQLDIPLHTVNFSHEYWERVFKIFLQQYQAGRTPNPDVLCNREIKFREFLDHADRLGANYIATGHYAQIDSSLTTLSLLKGNDPSKDQSYFLYTLGQTELQHTLFPIGAMLKSEVRQKARSLGLPNADRKDSTGICFIGERRFTEFLSRYLPPCPGQIRTLDNTVVGQHQGLWFYTLGQRHGLDIGGPGDAWYVVAKDMCSNVLRVVQGHDHPALMRNSAQAEELSWVEDQPPAFPFRCSAKTRYRQADQACTLSSIGSDKIEITFEQPQRAITPGQALVLYDNSRLIGGGVFCDLING</sequence>
<keyword evidence="9" id="KW-0694">RNA-binding</keyword>
<evidence type="ECO:0000256" key="6">
    <source>
        <dbReference type="ARBA" id="ARBA00022694"/>
    </source>
</evidence>
<dbReference type="GO" id="GO:0000049">
    <property type="term" value="F:tRNA binding"/>
    <property type="evidence" value="ECO:0007669"/>
    <property type="project" value="UniProtKB-KW"/>
</dbReference>
<evidence type="ECO:0000256" key="5">
    <source>
        <dbReference type="ARBA" id="ARBA00022679"/>
    </source>
</evidence>
<evidence type="ECO:0000256" key="4">
    <source>
        <dbReference type="ARBA" id="ARBA00022555"/>
    </source>
</evidence>
<dbReference type="InterPro" id="IPR023382">
    <property type="entry name" value="MnmA-like_central_sf"/>
</dbReference>